<dbReference type="PANTHER" id="PTHR31191">
    <property type="entry name" value="CENTROSOMAL PROTEIN CEP126"/>
    <property type="match status" value="1"/>
</dbReference>
<gene>
    <name evidence="3" type="primary">LOC111101026</name>
</gene>
<accession>A0A8B8ACQ8</accession>
<dbReference type="GO" id="GO:0007052">
    <property type="term" value="P:mitotic spindle organization"/>
    <property type="evidence" value="ECO:0007669"/>
    <property type="project" value="InterPro"/>
</dbReference>
<feature type="region of interest" description="Disordered" evidence="1">
    <location>
        <begin position="433"/>
        <end position="479"/>
    </location>
</feature>
<evidence type="ECO:0000313" key="3">
    <source>
        <dbReference type="RefSeq" id="XP_022288945.1"/>
    </source>
</evidence>
<feature type="region of interest" description="Disordered" evidence="1">
    <location>
        <begin position="1160"/>
        <end position="1190"/>
    </location>
</feature>
<protein>
    <submittedName>
        <fullName evidence="3">Centrosomal protein of 126 kDa-like isoform X1</fullName>
    </submittedName>
</protein>
<dbReference type="AlphaFoldDB" id="A0A8B8ACQ8"/>
<feature type="region of interest" description="Disordered" evidence="1">
    <location>
        <begin position="40"/>
        <end position="143"/>
    </location>
</feature>
<dbReference type="KEGG" id="cvn:111101026"/>
<dbReference type="InterPro" id="IPR028257">
    <property type="entry name" value="CEP126"/>
</dbReference>
<dbReference type="PANTHER" id="PTHR31191:SF4">
    <property type="entry name" value="CENTROSOMAL PROTEIN OF 126 KDA"/>
    <property type="match status" value="1"/>
</dbReference>
<dbReference type="GeneID" id="111101026"/>
<dbReference type="Pfam" id="PF15352">
    <property type="entry name" value="K1377"/>
    <property type="match status" value="1"/>
</dbReference>
<organism evidence="2 3">
    <name type="scientific">Crassostrea virginica</name>
    <name type="common">Eastern oyster</name>
    <dbReference type="NCBI Taxonomy" id="6565"/>
    <lineage>
        <taxon>Eukaryota</taxon>
        <taxon>Metazoa</taxon>
        <taxon>Spiralia</taxon>
        <taxon>Lophotrochozoa</taxon>
        <taxon>Mollusca</taxon>
        <taxon>Bivalvia</taxon>
        <taxon>Autobranchia</taxon>
        <taxon>Pteriomorphia</taxon>
        <taxon>Ostreida</taxon>
        <taxon>Ostreoidea</taxon>
        <taxon>Ostreidae</taxon>
        <taxon>Crassostrea</taxon>
    </lineage>
</organism>
<dbReference type="GO" id="GO:0005813">
    <property type="term" value="C:centrosome"/>
    <property type="evidence" value="ECO:0007669"/>
    <property type="project" value="InterPro"/>
</dbReference>
<feature type="compositionally biased region" description="Polar residues" evidence="1">
    <location>
        <begin position="122"/>
        <end position="143"/>
    </location>
</feature>
<evidence type="ECO:0000256" key="1">
    <source>
        <dbReference type="SAM" id="MobiDB-lite"/>
    </source>
</evidence>
<sequence length="1198" mass="132997">MLAGAYSKTYQYLEKQRIEQIKQLHTDEVGDAVAKAKKLSVETNKRRKAQATKRKLEQQREEKRRQQILSKRREEQREATEKFQRSHIPTRPPSGRPPSSRKNAPSPNRTLEDTLRLVRGNSGLQRQNSGSSTSSHISPRQTSDALKRPYFNKYSNLHSILIQNDRVRSNSAQDKLHNRSLRNLNDSKSLFEQKLEQQHKQLLDQQKKALDELNEAWQKDRHHGEDGSVSLCSADSLDGSAESMDENPGRLHQQNDDNHLQNERVIHTKSSLQDTHQSVRDISFHLNSAYEQSNGLGYMDRNEKIDSYSVDQPWNNNNNNNYSPSSVAVSKPEVQRTQGSEVKERPKVQLRAWSTPSPVDAQHSVVSNAHMTNNNPYSSRPSMTAVTSTTTYASQRNGWKDENQLNGMNDRTVNGGTGSQNQTVGVYSDTVNMDPAVRNNSDVNRGYTNGYLYTSENSKSAQPSGNGNKGQDSSASRPMEFLQSVTNAPENTDRVTTNSDRVTNTDKVTVVESAPETRPSRVPRPVSAVRIQKVQYTVIPPPSSNQEIIQAPSGVQATDKGDNGKNGIVQKTETVSNNKQVFINTTSGDRPQVRQVTQVKFAASVVNGGVNVSNYGKMNVQPLPNKPVVLGVSDLKKENSQTVATVTRKTKDDTDLVVRHRKEAEEEVNSGVKGILKRPGAKLKKAGSTGSVNSMDVKDSIEIARVHMHHHQHHSKQIPQKKSVRFADLHYPSEAEEENESSSEHSVNGHSHSSRPVSAKVPPYTHKSAVQVPRAMSAGYRPQIKHKSTIRPQAAAHIITHSNLQASAMLNAQKGGEKQVATVNNNFMSKVPTSLTPAYTEATVYTVPGVKMNYTKTTPGMIPRQEDVNSIGKENNFPVSSGSDAPVQHMSMQGAVYNENGMRIDRTPTDEEINFLWEKVRTCLNRPAGQNQNAPVSVSENQVVSQPMHVEPTRQAAHVAHQYIDGAALNKIVAASRTQPGPYATVANPTQGTPAKNGDLTYARRYGLLQQRKQQNPNSLGKGPMVSQTQLVSMHNGPVYSNNEPAHNPSAYQPPQDVSESMAAFLTAEHLAQHSVSESQIQNAMDQAQRNQQMVTANKPSQKIPTALSIEEQRLLESLDRLNERLKITEFPGNLLQETSQPMPPPPDPQQFVYLEATDLDNTGSFKGKQPLNSQRRLGETARGGYRGGVRQQIYRYP</sequence>
<feature type="compositionally biased region" description="Polar residues" evidence="1">
    <location>
        <begin position="1160"/>
        <end position="1176"/>
    </location>
</feature>
<dbReference type="GO" id="GO:1905515">
    <property type="term" value="P:non-motile cilium assembly"/>
    <property type="evidence" value="ECO:0007669"/>
    <property type="project" value="InterPro"/>
</dbReference>
<dbReference type="GO" id="GO:0031122">
    <property type="term" value="P:cytoplasmic microtubule organization"/>
    <property type="evidence" value="ECO:0007669"/>
    <property type="project" value="InterPro"/>
</dbReference>
<name>A0A8B8ACQ8_CRAVI</name>
<dbReference type="GO" id="GO:0097546">
    <property type="term" value="C:ciliary base"/>
    <property type="evidence" value="ECO:0007669"/>
    <property type="project" value="InterPro"/>
</dbReference>
<keyword evidence="2" id="KW-1185">Reference proteome</keyword>
<proteinExistence type="predicted"/>
<reference evidence="3" key="1">
    <citation type="submission" date="2025-08" db="UniProtKB">
        <authorList>
            <consortium name="RefSeq"/>
        </authorList>
    </citation>
    <scope>IDENTIFICATION</scope>
    <source>
        <tissue evidence="3">Whole sample</tissue>
    </source>
</reference>
<evidence type="ECO:0000313" key="2">
    <source>
        <dbReference type="Proteomes" id="UP000694844"/>
    </source>
</evidence>
<feature type="compositionally biased region" description="Basic and acidic residues" evidence="1">
    <location>
        <begin position="247"/>
        <end position="256"/>
    </location>
</feature>
<feature type="region of interest" description="Disordered" evidence="1">
    <location>
        <begin position="219"/>
        <end position="256"/>
    </location>
</feature>
<dbReference type="Proteomes" id="UP000694844">
    <property type="component" value="Chromosome 6"/>
</dbReference>
<dbReference type="OrthoDB" id="9900339at2759"/>
<dbReference type="GO" id="GO:0030496">
    <property type="term" value="C:midbody"/>
    <property type="evidence" value="ECO:0007669"/>
    <property type="project" value="TreeGrafter"/>
</dbReference>
<dbReference type="RefSeq" id="XP_022288945.1">
    <property type="nucleotide sequence ID" value="XM_022433237.1"/>
</dbReference>
<feature type="compositionally biased region" description="Basic and acidic residues" evidence="1">
    <location>
        <begin position="54"/>
        <end position="84"/>
    </location>
</feature>
<feature type="region of interest" description="Disordered" evidence="1">
    <location>
        <begin position="732"/>
        <end position="763"/>
    </location>
</feature>
<feature type="compositionally biased region" description="Polar residues" evidence="1">
    <location>
        <begin position="438"/>
        <end position="476"/>
    </location>
</feature>